<reference evidence="2 3" key="1">
    <citation type="journal article" date="2016" name="Front. Microbiol.">
        <title>Comparative Genomics Analysis of Streptomyces Species Reveals Their Adaptation to the Marine Environment and Their Diversity at the Genomic Level.</title>
        <authorList>
            <person name="Tian X."/>
            <person name="Zhang Z."/>
            <person name="Yang T."/>
            <person name="Chen M."/>
            <person name="Li J."/>
            <person name="Chen F."/>
            <person name="Yang J."/>
            <person name="Li W."/>
            <person name="Zhang B."/>
            <person name="Zhang Z."/>
            <person name="Wu J."/>
            <person name="Zhang C."/>
            <person name="Long L."/>
            <person name="Xiao J."/>
        </authorList>
    </citation>
    <scope>NUCLEOTIDE SEQUENCE [LARGE SCALE GENOMIC DNA]</scope>
    <source>
        <strain evidence="2 3">SCSIO 10429</strain>
    </source>
</reference>
<organism evidence="2 3">
    <name type="scientific">Streptomyces nanshensis</name>
    <dbReference type="NCBI Taxonomy" id="518642"/>
    <lineage>
        <taxon>Bacteria</taxon>
        <taxon>Bacillati</taxon>
        <taxon>Actinomycetota</taxon>
        <taxon>Actinomycetes</taxon>
        <taxon>Kitasatosporales</taxon>
        <taxon>Streptomycetaceae</taxon>
        <taxon>Streptomyces</taxon>
    </lineage>
</organism>
<name>A0A1E7L8T6_9ACTN</name>
<evidence type="ECO:0000313" key="3">
    <source>
        <dbReference type="Proteomes" id="UP000176005"/>
    </source>
</evidence>
<feature type="non-terminal residue" evidence="2">
    <location>
        <position position="85"/>
    </location>
</feature>
<comment type="caution">
    <text evidence="2">The sequence shown here is derived from an EMBL/GenBank/DDBJ whole genome shotgun (WGS) entry which is preliminary data.</text>
</comment>
<dbReference type="Proteomes" id="UP000176005">
    <property type="component" value="Unassembled WGS sequence"/>
</dbReference>
<evidence type="ECO:0000256" key="1">
    <source>
        <dbReference type="SAM" id="MobiDB-lite"/>
    </source>
</evidence>
<evidence type="ECO:0000313" key="2">
    <source>
        <dbReference type="EMBL" id="OEV12635.1"/>
    </source>
</evidence>
<gene>
    <name evidence="2" type="ORF">AN218_07265</name>
</gene>
<sequence length="85" mass="9298">MADDDRYRWLDDEAAERLLRGSAVNARSTRASRRPGSGHDNVEAPLTGADERPGAPGPSWARRGARRHHRGAVPERATGEEPAED</sequence>
<protein>
    <submittedName>
        <fullName evidence="2">Uncharacterized protein</fullName>
    </submittedName>
</protein>
<dbReference type="EMBL" id="LJGW01000127">
    <property type="protein sequence ID" value="OEV12635.1"/>
    <property type="molecule type" value="Genomic_DNA"/>
</dbReference>
<accession>A0A1E7L8T6</accession>
<dbReference type="AlphaFoldDB" id="A0A1E7L8T6"/>
<proteinExistence type="predicted"/>
<keyword evidence="3" id="KW-1185">Reference proteome</keyword>
<feature type="region of interest" description="Disordered" evidence="1">
    <location>
        <begin position="21"/>
        <end position="85"/>
    </location>
</feature>